<gene>
    <name evidence="6" type="ORF">SAMN05216199_3139</name>
</gene>
<organism evidence="6 7">
    <name type="scientific">Pedococcus cremeus</name>
    <dbReference type="NCBI Taxonomy" id="587636"/>
    <lineage>
        <taxon>Bacteria</taxon>
        <taxon>Bacillati</taxon>
        <taxon>Actinomycetota</taxon>
        <taxon>Actinomycetes</taxon>
        <taxon>Micrococcales</taxon>
        <taxon>Intrasporangiaceae</taxon>
        <taxon>Pedococcus</taxon>
    </lineage>
</organism>
<dbReference type="InterPro" id="IPR009075">
    <property type="entry name" value="AcylCo_DH/oxidase_C"/>
</dbReference>
<evidence type="ECO:0000313" key="7">
    <source>
        <dbReference type="Proteomes" id="UP000199019"/>
    </source>
</evidence>
<dbReference type="Gene3D" id="1.20.140.10">
    <property type="entry name" value="Butyryl-CoA Dehydrogenase, subunit A, domain 3"/>
    <property type="match status" value="1"/>
</dbReference>
<evidence type="ECO:0000313" key="6">
    <source>
        <dbReference type="EMBL" id="SES36395.1"/>
    </source>
</evidence>
<dbReference type="SUPFAM" id="SSF56645">
    <property type="entry name" value="Acyl-CoA dehydrogenase NM domain-like"/>
    <property type="match status" value="1"/>
</dbReference>
<evidence type="ECO:0000259" key="5">
    <source>
        <dbReference type="Pfam" id="PF00441"/>
    </source>
</evidence>
<evidence type="ECO:0000256" key="4">
    <source>
        <dbReference type="SAM" id="MobiDB-lite"/>
    </source>
</evidence>
<dbReference type="InterPro" id="IPR036250">
    <property type="entry name" value="AcylCo_DH-like_C"/>
</dbReference>
<proteinExistence type="inferred from homology"/>
<dbReference type="AlphaFoldDB" id="A0A1H9WR84"/>
<keyword evidence="7" id="KW-1185">Reference proteome</keyword>
<feature type="region of interest" description="Disordered" evidence="4">
    <location>
        <begin position="1"/>
        <end position="22"/>
    </location>
</feature>
<dbReference type="Gene3D" id="2.40.110.10">
    <property type="entry name" value="Butyryl-CoA Dehydrogenase, subunit A, domain 2"/>
    <property type="match status" value="1"/>
</dbReference>
<reference evidence="7" key="1">
    <citation type="submission" date="2016-10" db="EMBL/GenBank/DDBJ databases">
        <authorList>
            <person name="Varghese N."/>
            <person name="Submissions S."/>
        </authorList>
    </citation>
    <scope>NUCLEOTIDE SEQUENCE [LARGE SCALE GENOMIC DNA]</scope>
    <source>
        <strain evidence="7">CGMCC 1.6963</strain>
    </source>
</reference>
<comment type="similarity">
    <text evidence="1">Belongs to the acyl-CoA dehydrogenase family.</text>
</comment>
<dbReference type="Proteomes" id="UP000199019">
    <property type="component" value="Unassembled WGS sequence"/>
</dbReference>
<dbReference type="EMBL" id="FOHB01000005">
    <property type="protein sequence ID" value="SES36395.1"/>
    <property type="molecule type" value="Genomic_DNA"/>
</dbReference>
<accession>A0A1H9WR84</accession>
<keyword evidence="2" id="KW-0285">Flavoprotein</keyword>
<protein>
    <submittedName>
        <fullName evidence="6">Acyl-CoA dehydrogenase, C-terminal domain</fullName>
    </submittedName>
</protein>
<dbReference type="InterPro" id="IPR009100">
    <property type="entry name" value="AcylCoA_DH/oxidase_NM_dom_sf"/>
</dbReference>
<dbReference type="SUPFAM" id="SSF47203">
    <property type="entry name" value="Acyl-CoA dehydrogenase C-terminal domain-like"/>
    <property type="match status" value="1"/>
</dbReference>
<dbReference type="GO" id="GO:0016627">
    <property type="term" value="F:oxidoreductase activity, acting on the CH-CH group of donors"/>
    <property type="evidence" value="ECO:0007669"/>
    <property type="project" value="InterPro"/>
</dbReference>
<dbReference type="InterPro" id="IPR046373">
    <property type="entry name" value="Acyl-CoA_Oxase/DH_mid-dom_sf"/>
</dbReference>
<dbReference type="STRING" id="587636.SAMN05216199_3139"/>
<name>A0A1H9WR84_9MICO</name>
<keyword evidence="3" id="KW-0274">FAD</keyword>
<dbReference type="OrthoDB" id="107064at2"/>
<evidence type="ECO:0000256" key="3">
    <source>
        <dbReference type="ARBA" id="ARBA00022827"/>
    </source>
</evidence>
<evidence type="ECO:0000256" key="2">
    <source>
        <dbReference type="ARBA" id="ARBA00022630"/>
    </source>
</evidence>
<evidence type="ECO:0000256" key="1">
    <source>
        <dbReference type="ARBA" id="ARBA00009347"/>
    </source>
</evidence>
<dbReference type="RefSeq" id="WP_143056242.1">
    <property type="nucleotide sequence ID" value="NZ_FOHB01000005.1"/>
</dbReference>
<feature type="domain" description="Acyl-CoA dehydrogenase/oxidase C-terminal" evidence="5">
    <location>
        <begin position="200"/>
        <end position="310"/>
    </location>
</feature>
<dbReference type="Pfam" id="PF00441">
    <property type="entry name" value="Acyl-CoA_dh_1"/>
    <property type="match status" value="1"/>
</dbReference>
<sequence length="331" mass="34785">MTFTTTVPLPPPLELPDGHERDDADAAALARAVRHLAAQRDWTDLAWPELVEALEALGRTDVPLSRLTEGHVDALRIHAQAGTTPSAGCLYGVWASRSRGTGIRAGRIDAGWHLEGTLRFASGAGLLDRALVPVWLDDETSVLLDVPVPDWPVDDSAWQTSAMRLSHSHTIHLDHDVPDEDATQVGDAGFYLGRPGFFPGGVGVAAVWVGGGARVADLVLQHVGEAAPSPAVQLRLGHLRTDLVTAAAAVAAAADRLDTGDVPPDGLQALATESRAVVGAAVRRLLDQARAVAGPAGLAFDGPLTHAVDDLDLYVRQQSTDGDAMFLGGLR</sequence>